<dbReference type="EMBL" id="CATQJA010002699">
    <property type="protein sequence ID" value="CAJ0584637.1"/>
    <property type="molecule type" value="Genomic_DNA"/>
</dbReference>
<name>A0AA36DC99_9BILA</name>
<feature type="transmembrane region" description="Helical" evidence="1">
    <location>
        <begin position="12"/>
        <end position="31"/>
    </location>
</feature>
<dbReference type="PANTHER" id="PTHR22900">
    <property type="entry name" value="PROTEIN CBG14245-RELATED"/>
    <property type="match status" value="1"/>
</dbReference>
<evidence type="ECO:0000256" key="1">
    <source>
        <dbReference type="SAM" id="Phobius"/>
    </source>
</evidence>
<evidence type="ECO:0000313" key="2">
    <source>
        <dbReference type="EMBL" id="CAJ0584637.1"/>
    </source>
</evidence>
<evidence type="ECO:0000313" key="3">
    <source>
        <dbReference type="Proteomes" id="UP001177023"/>
    </source>
</evidence>
<dbReference type="AlphaFoldDB" id="A0AA36DC99"/>
<dbReference type="GO" id="GO:1902884">
    <property type="term" value="P:positive regulation of response to oxidative stress"/>
    <property type="evidence" value="ECO:0007669"/>
    <property type="project" value="InterPro"/>
</dbReference>
<sequence>MKIMRYDFHSKLHTFIRYSSLVPLAIILLPYTNMVQDLWEIRRNAYKSCATTNHPQKLVARGCLELDHQQIAIAMEWYDRLCPTGEKVCDIVSPFIDFPAEFLQSPGHSINYCDVPNRKLELVKDFICHLDDESYFKNNYTALAGVNIKSECHNATEMPENSEYWSSLALIEDPLERFIYEFYQECEHCHFRAYPDEYRVFLYNQHDKWSHMLAIKDVLLQNGFSEQKLSHLLSDYALKLGDQDFHYGQLNRWRRQILERRELYGPFVRQFFYDYIIFRLPFPEPRFSE</sequence>
<proteinExistence type="predicted"/>
<gene>
    <name evidence="2" type="ORF">MSPICULIGERA_LOCUS22684</name>
</gene>
<keyword evidence="1" id="KW-0812">Transmembrane</keyword>
<accession>A0AA36DC99</accession>
<dbReference type="InterPro" id="IPR005331">
    <property type="entry name" value="Sulfotransferase"/>
</dbReference>
<reference evidence="2" key="1">
    <citation type="submission" date="2023-06" db="EMBL/GenBank/DDBJ databases">
        <authorList>
            <person name="Delattre M."/>
        </authorList>
    </citation>
    <scope>NUCLEOTIDE SEQUENCE</scope>
    <source>
        <strain evidence="2">AF72</strain>
    </source>
</reference>
<dbReference type="PANTHER" id="PTHR22900:SF5">
    <property type="entry name" value="PROTEIN CBG14245"/>
    <property type="match status" value="1"/>
</dbReference>
<comment type="caution">
    <text evidence="2">The sequence shown here is derived from an EMBL/GenBank/DDBJ whole genome shotgun (WGS) entry which is preliminary data.</text>
</comment>
<keyword evidence="1" id="KW-0472">Membrane</keyword>
<protein>
    <submittedName>
        <fullName evidence="2">Uncharacterized protein</fullName>
    </submittedName>
</protein>
<dbReference type="InterPro" id="IPR007669">
    <property type="entry name" value="Chst-1-like"/>
</dbReference>
<dbReference type="GO" id="GO:0016020">
    <property type="term" value="C:membrane"/>
    <property type="evidence" value="ECO:0007669"/>
    <property type="project" value="InterPro"/>
</dbReference>
<dbReference type="Pfam" id="PF03567">
    <property type="entry name" value="Sulfotransfer_2"/>
    <property type="match status" value="1"/>
</dbReference>
<feature type="non-terminal residue" evidence="2">
    <location>
        <position position="1"/>
    </location>
</feature>
<dbReference type="GO" id="GO:0050650">
    <property type="term" value="P:chondroitin sulfate proteoglycan biosynthetic process"/>
    <property type="evidence" value="ECO:0007669"/>
    <property type="project" value="InterPro"/>
</dbReference>
<keyword evidence="1" id="KW-1133">Transmembrane helix</keyword>
<dbReference type="GO" id="GO:0047756">
    <property type="term" value="F:chondroitin 4-sulfotransferase activity"/>
    <property type="evidence" value="ECO:0007669"/>
    <property type="project" value="InterPro"/>
</dbReference>
<dbReference type="Proteomes" id="UP001177023">
    <property type="component" value="Unassembled WGS sequence"/>
</dbReference>
<keyword evidence="3" id="KW-1185">Reference proteome</keyword>
<organism evidence="2 3">
    <name type="scientific">Mesorhabditis spiculigera</name>
    <dbReference type="NCBI Taxonomy" id="96644"/>
    <lineage>
        <taxon>Eukaryota</taxon>
        <taxon>Metazoa</taxon>
        <taxon>Ecdysozoa</taxon>
        <taxon>Nematoda</taxon>
        <taxon>Chromadorea</taxon>
        <taxon>Rhabditida</taxon>
        <taxon>Rhabditina</taxon>
        <taxon>Rhabditomorpha</taxon>
        <taxon>Rhabditoidea</taxon>
        <taxon>Rhabditidae</taxon>
        <taxon>Mesorhabditinae</taxon>
        <taxon>Mesorhabditis</taxon>
    </lineage>
</organism>